<evidence type="ECO:0000256" key="1">
    <source>
        <dbReference type="SAM" id="MobiDB-lite"/>
    </source>
</evidence>
<protein>
    <recommendedName>
        <fullName evidence="2">JmjC domain-containing protein</fullName>
    </recommendedName>
</protein>
<dbReference type="SMART" id="SM00558">
    <property type="entry name" value="JmjC"/>
    <property type="match status" value="1"/>
</dbReference>
<dbReference type="OrthoDB" id="298344at2759"/>
<dbReference type="Pfam" id="PF02373">
    <property type="entry name" value="JmjC"/>
    <property type="match status" value="1"/>
</dbReference>
<dbReference type="Gene3D" id="2.60.120.650">
    <property type="entry name" value="Cupin"/>
    <property type="match status" value="1"/>
</dbReference>
<dbReference type="PROSITE" id="PS51184">
    <property type="entry name" value="JMJC"/>
    <property type="match status" value="1"/>
</dbReference>
<evidence type="ECO:0000313" key="4">
    <source>
        <dbReference type="Proteomes" id="UP000027195"/>
    </source>
</evidence>
<proteinExistence type="predicted"/>
<dbReference type="STRING" id="930990.A0A067N2H5"/>
<dbReference type="HOGENOM" id="CLU_050877_0_0_1"/>
<feature type="compositionally biased region" description="Polar residues" evidence="1">
    <location>
        <begin position="9"/>
        <end position="18"/>
    </location>
</feature>
<accession>A0A067N2H5</accession>
<evidence type="ECO:0000313" key="3">
    <source>
        <dbReference type="EMBL" id="KDQ17966.1"/>
    </source>
</evidence>
<gene>
    <name evidence="3" type="ORF">BOTBODRAFT_545322</name>
</gene>
<reference evidence="4" key="1">
    <citation type="journal article" date="2014" name="Proc. Natl. Acad. Sci. U.S.A.">
        <title>Extensive sampling of basidiomycete genomes demonstrates inadequacy of the white-rot/brown-rot paradigm for wood decay fungi.</title>
        <authorList>
            <person name="Riley R."/>
            <person name="Salamov A.A."/>
            <person name="Brown D.W."/>
            <person name="Nagy L.G."/>
            <person name="Floudas D."/>
            <person name="Held B.W."/>
            <person name="Levasseur A."/>
            <person name="Lombard V."/>
            <person name="Morin E."/>
            <person name="Otillar R."/>
            <person name="Lindquist E.A."/>
            <person name="Sun H."/>
            <person name="LaButti K.M."/>
            <person name="Schmutz J."/>
            <person name="Jabbour D."/>
            <person name="Luo H."/>
            <person name="Baker S.E."/>
            <person name="Pisabarro A.G."/>
            <person name="Walton J.D."/>
            <person name="Blanchette R.A."/>
            <person name="Henrissat B."/>
            <person name="Martin F."/>
            <person name="Cullen D."/>
            <person name="Hibbett D.S."/>
            <person name="Grigoriev I.V."/>
        </authorList>
    </citation>
    <scope>NUCLEOTIDE SEQUENCE [LARGE SCALE GENOMIC DNA]</scope>
    <source>
        <strain evidence="4">FD-172 SS1</strain>
    </source>
</reference>
<dbReference type="EMBL" id="KL198022">
    <property type="protein sequence ID" value="KDQ17966.1"/>
    <property type="molecule type" value="Genomic_DNA"/>
</dbReference>
<keyword evidence="4" id="KW-1185">Reference proteome</keyword>
<feature type="region of interest" description="Disordered" evidence="1">
    <location>
        <begin position="1"/>
        <end position="26"/>
    </location>
</feature>
<dbReference type="AlphaFoldDB" id="A0A067N2H5"/>
<organism evidence="3 4">
    <name type="scientific">Botryobasidium botryosum (strain FD-172 SS1)</name>
    <dbReference type="NCBI Taxonomy" id="930990"/>
    <lineage>
        <taxon>Eukaryota</taxon>
        <taxon>Fungi</taxon>
        <taxon>Dikarya</taxon>
        <taxon>Basidiomycota</taxon>
        <taxon>Agaricomycotina</taxon>
        <taxon>Agaricomycetes</taxon>
        <taxon>Cantharellales</taxon>
        <taxon>Botryobasidiaceae</taxon>
        <taxon>Botryobasidium</taxon>
    </lineage>
</organism>
<dbReference type="SUPFAM" id="SSF51197">
    <property type="entry name" value="Clavaminate synthase-like"/>
    <property type="match status" value="1"/>
</dbReference>
<dbReference type="InterPro" id="IPR003347">
    <property type="entry name" value="JmjC_dom"/>
</dbReference>
<dbReference type="Proteomes" id="UP000027195">
    <property type="component" value="Unassembled WGS sequence"/>
</dbReference>
<evidence type="ECO:0000259" key="2">
    <source>
        <dbReference type="PROSITE" id="PS51184"/>
    </source>
</evidence>
<sequence>MAIRGIFSSPLSSATPSPMTDPAPLPESDIPLGFLSTRGWVLEELVQSSPNFCHVERISALDPSGIIGDKVLENETSGLPLIIQDWHRTKEWDSHMWSLDWLLEHFDAEKLITARNVRARVDYEMTLPDLVEKCCQTSMFASPNERERFYGKDLPCPPEWNQALDMLPSGLRPLGSNDLFANLDSKVYQECPETLMIYLGIGDTFTPAHKDLCASYGQNLMTYTAPLRPHDPESPTDPSANPASAFWFLTSSADSIECSQYFNTLGAELDAETHIVTLDELRRAPFKVYICEQKLGDLVLVPPMSCHQVVNHGGITIKTSWSRMPLASLTPALHLELPIYRSL</sequence>
<dbReference type="InParanoid" id="A0A067N2H5"/>
<name>A0A067N2H5_BOTB1</name>
<feature type="domain" description="JmjC" evidence="2">
    <location>
        <begin position="161"/>
        <end position="340"/>
    </location>
</feature>